<evidence type="ECO:0000256" key="1">
    <source>
        <dbReference type="SAM" id="MobiDB-lite"/>
    </source>
</evidence>
<accession>A0ABM3N7W5</accession>
<keyword evidence="3" id="KW-1185">Reference proteome</keyword>
<evidence type="ECO:0000313" key="4">
    <source>
        <dbReference type="RefSeq" id="XP_053055527.1"/>
    </source>
</evidence>
<dbReference type="Proteomes" id="UP001652583">
    <property type="component" value="Chromosome B4"/>
</dbReference>
<name>A0ABM3N7W5_ACIJB</name>
<gene>
    <name evidence="4" type="primary">LOC128311001</name>
</gene>
<reference evidence="4" key="1">
    <citation type="submission" date="2025-08" db="UniProtKB">
        <authorList>
            <consortium name="RefSeq"/>
        </authorList>
    </citation>
    <scope>IDENTIFICATION</scope>
    <source>
        <tissue evidence="4">Blood</tissue>
    </source>
</reference>
<feature type="region of interest" description="Disordered" evidence="1">
    <location>
        <begin position="127"/>
        <end position="169"/>
    </location>
</feature>
<keyword evidence="2" id="KW-0812">Transmembrane</keyword>
<sequence>MHLTPPDAEDDAGKRVRCTHMHTPRVLTPSAHTYRAHSPRALLPRTGAHHTTRAHTSSASLIPHTYHVCTHTMHTHTPHVLILHARAHRVLMPHTRTRHVHPTTCTRATHTHVLTCIKKGYLFRAARESSSRHGAPPRVLGGRRRPLPPVAAGSPPQPTGSVGTDMSAGRTCSSLSPTRCRPMIPEEAGLCSTSRLRLVPDTLCEPAPAFPLWSNCPSVYYVRITGIYHSFIIGQGSDICHRLSACIRGSLLGLTLCRGRTGSCHVVTCHCLPTFWHKALWSLCPSPEISHLSEGPCLLLGNGRGDRPGCKTCVLLSRCLFLGRVCGQRGRTGTPTRTHLCALLRDRGAMPTPPVPPPWARLPALSVSTSALHVSGSDSPPSLLVERDRASRSLDSSQRHAQGHGSLLSRLHVFATSVSFLVCPFCEDACVLTARCFFSRKALFYSGTTPSWSHVVLHRVDEPWPTQPASRMLAFSWLPGLHDSQQSCLNNLMHVYFHAVRGVSLWRIPTSGNARSRGSVDPFGWVLPHRPALLPSLVWWWGNGASGLCFILFFLFNVYLRQRESKGGRGRQRGRERFPSRLRAVSADRA</sequence>
<feature type="transmembrane region" description="Helical" evidence="2">
    <location>
        <begin position="538"/>
        <end position="560"/>
    </location>
</feature>
<feature type="compositionally biased region" description="Polar residues" evidence="1">
    <location>
        <begin position="159"/>
        <end position="169"/>
    </location>
</feature>
<keyword evidence="2" id="KW-0472">Membrane</keyword>
<evidence type="ECO:0000256" key="2">
    <source>
        <dbReference type="SAM" id="Phobius"/>
    </source>
</evidence>
<organism evidence="3 4">
    <name type="scientific">Acinonyx jubatus</name>
    <name type="common">Cheetah</name>
    <dbReference type="NCBI Taxonomy" id="32536"/>
    <lineage>
        <taxon>Eukaryota</taxon>
        <taxon>Metazoa</taxon>
        <taxon>Chordata</taxon>
        <taxon>Craniata</taxon>
        <taxon>Vertebrata</taxon>
        <taxon>Euteleostomi</taxon>
        <taxon>Mammalia</taxon>
        <taxon>Eutheria</taxon>
        <taxon>Laurasiatheria</taxon>
        <taxon>Carnivora</taxon>
        <taxon>Feliformia</taxon>
        <taxon>Felidae</taxon>
        <taxon>Felinae</taxon>
        <taxon>Acinonyx</taxon>
    </lineage>
</organism>
<dbReference type="GeneID" id="128311001"/>
<evidence type="ECO:0000313" key="3">
    <source>
        <dbReference type="Proteomes" id="UP001652583"/>
    </source>
</evidence>
<protein>
    <submittedName>
        <fullName evidence="4">Uncharacterized protein LOC128311001</fullName>
    </submittedName>
</protein>
<proteinExistence type="predicted"/>
<keyword evidence="2" id="KW-1133">Transmembrane helix</keyword>
<dbReference type="RefSeq" id="XP_053055527.1">
    <property type="nucleotide sequence ID" value="XM_053199552.1"/>
</dbReference>